<evidence type="ECO:0000256" key="1">
    <source>
        <dbReference type="SAM" id="Coils"/>
    </source>
</evidence>
<evidence type="ECO:0000313" key="2">
    <source>
        <dbReference type="EMBL" id="KAJ4405626.1"/>
    </source>
</evidence>
<dbReference type="Proteomes" id="UP001140510">
    <property type="component" value="Unassembled WGS sequence"/>
</dbReference>
<dbReference type="EMBL" id="JAPEVA010000033">
    <property type="protein sequence ID" value="KAJ4405626.1"/>
    <property type="molecule type" value="Genomic_DNA"/>
</dbReference>
<keyword evidence="3" id="KW-1185">Reference proteome</keyword>
<keyword evidence="1" id="KW-0175">Coiled coil</keyword>
<protein>
    <submittedName>
        <fullName evidence="2">Uncharacterized protein</fullName>
    </submittedName>
</protein>
<evidence type="ECO:0000313" key="3">
    <source>
        <dbReference type="Proteomes" id="UP001140510"/>
    </source>
</evidence>
<dbReference type="AlphaFoldDB" id="A0A9W8ZCS5"/>
<name>A0A9W8ZCS5_9PLEO</name>
<feature type="coiled-coil region" evidence="1">
    <location>
        <begin position="28"/>
        <end position="68"/>
    </location>
</feature>
<organism evidence="2 3">
    <name type="scientific">Didymella pomorum</name>
    <dbReference type="NCBI Taxonomy" id="749634"/>
    <lineage>
        <taxon>Eukaryota</taxon>
        <taxon>Fungi</taxon>
        <taxon>Dikarya</taxon>
        <taxon>Ascomycota</taxon>
        <taxon>Pezizomycotina</taxon>
        <taxon>Dothideomycetes</taxon>
        <taxon>Pleosporomycetidae</taxon>
        <taxon>Pleosporales</taxon>
        <taxon>Pleosporineae</taxon>
        <taxon>Didymellaceae</taxon>
        <taxon>Didymella</taxon>
    </lineage>
</organism>
<reference evidence="2" key="1">
    <citation type="submission" date="2022-10" db="EMBL/GenBank/DDBJ databases">
        <title>Tapping the CABI collections for fungal endophytes: first genome assemblies for Collariella, Neodidymelliopsis, Ascochyta clinopodiicola, Didymella pomorum, Didymosphaeria variabile, Neocosmospora piperis and Neocucurbitaria cava.</title>
        <authorList>
            <person name="Hill R."/>
        </authorList>
    </citation>
    <scope>NUCLEOTIDE SEQUENCE</scope>
    <source>
        <strain evidence="2">IMI 355091</strain>
    </source>
</reference>
<comment type="caution">
    <text evidence="2">The sequence shown here is derived from an EMBL/GenBank/DDBJ whole genome shotgun (WGS) entry which is preliminary data.</text>
</comment>
<proteinExistence type="predicted"/>
<sequence>MPHVSVTIMPLVGCAYGSKKYVEEAGIVQDLREEIAQMREAIAQQQSMQNLHKEVRLLREQIAKQKEEREGTDLCVKGLEEALVKQTKANDALEEFWDRVSQGMDAIDEDVIDRNRADSFFDHANSRDEEE</sequence>
<gene>
    <name evidence="2" type="ORF">N0V91_005144</name>
</gene>
<accession>A0A9W8ZCS5</accession>